<dbReference type="EMBL" id="JAANQT010000244">
    <property type="protein sequence ID" value="KAG1312829.1"/>
    <property type="molecule type" value="Genomic_DNA"/>
</dbReference>
<dbReference type="OrthoDB" id="2421456at2759"/>
<proteinExistence type="predicted"/>
<comment type="caution">
    <text evidence="1">The sequence shown here is derived from an EMBL/GenBank/DDBJ whole genome shotgun (WGS) entry which is preliminary data.</text>
</comment>
<reference evidence="1" key="1">
    <citation type="journal article" date="2020" name="Microb. Genom.">
        <title>Genetic diversity of clinical and environmental Mucorales isolates obtained from an investigation of mucormycosis cases among solid organ transplant recipients.</title>
        <authorList>
            <person name="Nguyen M.H."/>
            <person name="Kaul D."/>
            <person name="Muto C."/>
            <person name="Cheng S.J."/>
            <person name="Richter R.A."/>
            <person name="Bruno V.M."/>
            <person name="Liu G."/>
            <person name="Beyhan S."/>
            <person name="Sundermann A.J."/>
            <person name="Mounaud S."/>
            <person name="Pasculle A.W."/>
            <person name="Nierman W.C."/>
            <person name="Driscoll E."/>
            <person name="Cumbie R."/>
            <person name="Clancy C.J."/>
            <person name="Dupont C.L."/>
        </authorList>
    </citation>
    <scope>NUCLEOTIDE SEQUENCE</scope>
    <source>
        <strain evidence="1">GL11</strain>
    </source>
</reference>
<organism evidence="1 2">
    <name type="scientific">Rhizopus oryzae</name>
    <name type="common">Mucormycosis agent</name>
    <name type="synonym">Rhizopus arrhizus var. delemar</name>
    <dbReference type="NCBI Taxonomy" id="64495"/>
    <lineage>
        <taxon>Eukaryota</taxon>
        <taxon>Fungi</taxon>
        <taxon>Fungi incertae sedis</taxon>
        <taxon>Mucoromycota</taxon>
        <taxon>Mucoromycotina</taxon>
        <taxon>Mucoromycetes</taxon>
        <taxon>Mucorales</taxon>
        <taxon>Mucorineae</taxon>
        <taxon>Rhizopodaceae</taxon>
        <taxon>Rhizopus</taxon>
    </lineage>
</organism>
<name>A0A9P6XFR1_RHIOR</name>
<sequence>MMVITIGKGQVIFFLVLPISEADKKKVMTVGMDWTGTMGYMFAVKPLDDVFIASTLYTLAMPTYIDELPSFIDTLDHLYSWCNYHVHIKDIVLEAICKREKESFFSSILRSSTVTTTDVDTSPNIYLTPTRSRRRRIESEIQNEEQEEYQDEDE</sequence>
<dbReference type="Proteomes" id="UP000716291">
    <property type="component" value="Unassembled WGS sequence"/>
</dbReference>
<protein>
    <submittedName>
        <fullName evidence="1">Uncharacterized protein</fullName>
    </submittedName>
</protein>
<evidence type="ECO:0000313" key="2">
    <source>
        <dbReference type="Proteomes" id="UP000716291"/>
    </source>
</evidence>
<gene>
    <name evidence="1" type="ORF">G6F64_002720</name>
</gene>
<keyword evidence="2" id="KW-1185">Reference proteome</keyword>
<accession>A0A9P6XFR1</accession>
<evidence type="ECO:0000313" key="1">
    <source>
        <dbReference type="EMBL" id="KAG1312829.1"/>
    </source>
</evidence>
<dbReference type="AlphaFoldDB" id="A0A9P6XFR1"/>